<dbReference type="EMBL" id="LAZR01034116">
    <property type="protein sequence ID" value="KKL46213.1"/>
    <property type="molecule type" value="Genomic_DNA"/>
</dbReference>
<reference evidence="1" key="1">
    <citation type="journal article" date="2015" name="Nature">
        <title>Complex archaea that bridge the gap between prokaryotes and eukaryotes.</title>
        <authorList>
            <person name="Spang A."/>
            <person name="Saw J.H."/>
            <person name="Jorgensen S.L."/>
            <person name="Zaremba-Niedzwiedzka K."/>
            <person name="Martijn J."/>
            <person name="Lind A.E."/>
            <person name="van Eijk R."/>
            <person name="Schleper C."/>
            <person name="Guy L."/>
            <person name="Ettema T.J."/>
        </authorList>
    </citation>
    <scope>NUCLEOTIDE SEQUENCE</scope>
</reference>
<proteinExistence type="predicted"/>
<organism evidence="1">
    <name type="scientific">marine sediment metagenome</name>
    <dbReference type="NCBI Taxonomy" id="412755"/>
    <lineage>
        <taxon>unclassified sequences</taxon>
        <taxon>metagenomes</taxon>
        <taxon>ecological metagenomes</taxon>
    </lineage>
</organism>
<evidence type="ECO:0000313" key="1">
    <source>
        <dbReference type="EMBL" id="KKL46213.1"/>
    </source>
</evidence>
<dbReference type="AlphaFoldDB" id="A0A0F9CA00"/>
<comment type="caution">
    <text evidence="1">The sequence shown here is derived from an EMBL/GenBank/DDBJ whole genome shotgun (WGS) entry which is preliminary data.</text>
</comment>
<accession>A0A0F9CA00</accession>
<evidence type="ECO:0008006" key="2">
    <source>
        <dbReference type="Google" id="ProtNLM"/>
    </source>
</evidence>
<sequence>MEIENNNKIEVGKIITKMILINPQKVIREEDLRNLSKGFNFEIVMSEVYLSLKNVGFELIKTKFMEQQFYILTSDGKDDKITPSQYGILALIIALSKEVDENIKINDLKEIFTDVWPIEIQFLIDNDYLRKFDDFIRVTHLGKAIMKNIYKDLKLKYLLNVFENE</sequence>
<gene>
    <name evidence="1" type="ORF">LCGC14_2347800</name>
</gene>
<name>A0A0F9CA00_9ZZZZ</name>
<protein>
    <recommendedName>
        <fullName evidence="2">MAGE domain-containing protein</fullName>
    </recommendedName>
</protein>